<dbReference type="InterPro" id="IPR017941">
    <property type="entry name" value="Rieske_2Fe-2S"/>
</dbReference>
<dbReference type="InterPro" id="IPR014349">
    <property type="entry name" value="Rieske_Fe-S_prot"/>
</dbReference>
<dbReference type="InterPro" id="IPR005805">
    <property type="entry name" value="Rieske_Fe-S_prot_C"/>
</dbReference>
<evidence type="ECO:0000256" key="1">
    <source>
        <dbReference type="ARBA" id="ARBA00002494"/>
    </source>
</evidence>
<comment type="caution">
    <text evidence="11">The sequence shown here is derived from an EMBL/GenBank/DDBJ whole genome shotgun (WGS) entry which is preliminary data.</text>
</comment>
<gene>
    <name evidence="11" type="ORF">DWB68_14320</name>
</gene>
<evidence type="ECO:0000256" key="4">
    <source>
        <dbReference type="ARBA" id="ARBA00022723"/>
    </source>
</evidence>
<dbReference type="PRINTS" id="PR00162">
    <property type="entry name" value="RIESKE"/>
</dbReference>
<evidence type="ECO:0000259" key="10">
    <source>
        <dbReference type="PROSITE" id="PS51296"/>
    </source>
</evidence>
<evidence type="ECO:0000256" key="3">
    <source>
        <dbReference type="ARBA" id="ARBA00022714"/>
    </source>
</evidence>
<evidence type="ECO:0000313" key="11">
    <source>
        <dbReference type="EMBL" id="RII41124.1"/>
    </source>
</evidence>
<dbReference type="PROSITE" id="PS51318">
    <property type="entry name" value="TAT"/>
    <property type="match status" value="1"/>
</dbReference>
<dbReference type="Pfam" id="PF00355">
    <property type="entry name" value="Rieske"/>
    <property type="match status" value="1"/>
</dbReference>
<evidence type="ECO:0000256" key="2">
    <source>
        <dbReference type="ARBA" id="ARBA00015816"/>
    </source>
</evidence>
<name>A0A399J736_9MICC</name>
<keyword evidence="3" id="KW-0001">2Fe-2S</keyword>
<organism evidence="11 12">
    <name type="scientific">Galactobacter valiniphilus</name>
    <dbReference type="NCBI Taxonomy" id="2676122"/>
    <lineage>
        <taxon>Bacteria</taxon>
        <taxon>Bacillati</taxon>
        <taxon>Actinomycetota</taxon>
        <taxon>Actinomycetes</taxon>
        <taxon>Micrococcales</taxon>
        <taxon>Micrococcaceae</taxon>
        <taxon>Galactobacter</taxon>
    </lineage>
</organism>
<dbReference type="CDD" id="cd03467">
    <property type="entry name" value="Rieske"/>
    <property type="match status" value="1"/>
</dbReference>
<protein>
    <recommendedName>
        <fullName evidence="2">Cytochrome bc1 complex Rieske iron-sulfur subunit</fullName>
    </recommendedName>
    <alternativeName>
        <fullName evidence="8">Cytochrome bc1 reductase complex subunit QcrA</fullName>
    </alternativeName>
</protein>
<dbReference type="GO" id="GO:0051537">
    <property type="term" value="F:2 iron, 2 sulfur cluster binding"/>
    <property type="evidence" value="ECO:0007669"/>
    <property type="project" value="UniProtKB-KW"/>
</dbReference>
<dbReference type="InterPro" id="IPR036922">
    <property type="entry name" value="Rieske_2Fe-2S_sf"/>
</dbReference>
<keyword evidence="5" id="KW-0408">Iron</keyword>
<reference evidence="11 12" key="1">
    <citation type="submission" date="2018-07" db="EMBL/GenBank/DDBJ databases">
        <title>Arthrobacter sp. nov., isolated from raw cow's milk with high bacterial count.</title>
        <authorList>
            <person name="Hahne J."/>
            <person name="Isele D."/>
            <person name="Lipski A."/>
        </authorList>
    </citation>
    <scope>NUCLEOTIDE SEQUENCE [LARGE SCALE GENOMIC DNA]</scope>
    <source>
        <strain evidence="11 12">JZ R-35</strain>
    </source>
</reference>
<evidence type="ECO:0000256" key="7">
    <source>
        <dbReference type="ARBA" id="ARBA00023157"/>
    </source>
</evidence>
<keyword evidence="4" id="KW-0479">Metal-binding</keyword>
<keyword evidence="6" id="KW-0411">Iron-sulfur</keyword>
<accession>A0A399J736</accession>
<evidence type="ECO:0000256" key="9">
    <source>
        <dbReference type="ARBA" id="ARBA00034078"/>
    </source>
</evidence>
<evidence type="ECO:0000256" key="8">
    <source>
        <dbReference type="ARBA" id="ARBA00029586"/>
    </source>
</evidence>
<comment type="function">
    <text evidence="1">Iron-sulfur subunit of the cytochrome bc1 complex, an essential component of the respiratory electron transport chain required for ATP synthesis. The bc1 complex catalyzes the oxidation of menaquinol and the reduction of cytochrome c in the respiratory chain. The bc1 complex operates through a Q-cycle mechanism that couples electron transfer to generation of the proton gradient that drives ATP synthesis.</text>
</comment>
<dbReference type="EMBL" id="QQXK01000036">
    <property type="protein sequence ID" value="RII41124.1"/>
    <property type="molecule type" value="Genomic_DNA"/>
</dbReference>
<sequence length="155" mass="15752">MSHEQIAADAASLESPAGCCRSRRAVLGGGLVGAAALTLAACAAPSEPAAEPSATGEGHEVLSASELPVGKQASVKINKADVTLYRRDESTVLAYSAICTHAGCTVVAGDENRFHCPCHDSYFNVADGSVAGGPAPRPLARFAAAIEGDKVLVYL</sequence>
<dbReference type="GO" id="GO:0016020">
    <property type="term" value="C:membrane"/>
    <property type="evidence" value="ECO:0007669"/>
    <property type="project" value="InterPro"/>
</dbReference>
<dbReference type="GO" id="GO:0004497">
    <property type="term" value="F:monooxygenase activity"/>
    <property type="evidence" value="ECO:0007669"/>
    <property type="project" value="UniProtKB-ARBA"/>
</dbReference>
<evidence type="ECO:0000256" key="5">
    <source>
        <dbReference type="ARBA" id="ARBA00023004"/>
    </source>
</evidence>
<dbReference type="PROSITE" id="PS51296">
    <property type="entry name" value="RIESKE"/>
    <property type="match status" value="1"/>
</dbReference>
<feature type="domain" description="Rieske" evidence="10">
    <location>
        <begin position="59"/>
        <end position="153"/>
    </location>
</feature>
<keyword evidence="12" id="KW-1185">Reference proteome</keyword>
<dbReference type="GO" id="GO:0046872">
    <property type="term" value="F:metal ion binding"/>
    <property type="evidence" value="ECO:0007669"/>
    <property type="project" value="UniProtKB-KW"/>
</dbReference>
<keyword evidence="7" id="KW-1015">Disulfide bond</keyword>
<dbReference type="PANTHER" id="PTHR10134">
    <property type="entry name" value="CYTOCHROME B-C1 COMPLEX SUBUNIT RIESKE, MITOCHONDRIAL"/>
    <property type="match status" value="1"/>
</dbReference>
<dbReference type="Gene3D" id="2.102.10.10">
    <property type="entry name" value="Rieske [2Fe-2S] iron-sulphur domain"/>
    <property type="match status" value="1"/>
</dbReference>
<dbReference type="GO" id="GO:0016705">
    <property type="term" value="F:oxidoreductase activity, acting on paired donors, with incorporation or reduction of molecular oxygen"/>
    <property type="evidence" value="ECO:0007669"/>
    <property type="project" value="UniProtKB-ARBA"/>
</dbReference>
<dbReference type="InterPro" id="IPR006311">
    <property type="entry name" value="TAT_signal"/>
</dbReference>
<dbReference type="RefSeq" id="WP_119425798.1">
    <property type="nucleotide sequence ID" value="NZ_QQXK01000036.1"/>
</dbReference>
<evidence type="ECO:0000313" key="12">
    <source>
        <dbReference type="Proteomes" id="UP000265419"/>
    </source>
</evidence>
<dbReference type="Proteomes" id="UP000265419">
    <property type="component" value="Unassembled WGS sequence"/>
</dbReference>
<evidence type="ECO:0000256" key="6">
    <source>
        <dbReference type="ARBA" id="ARBA00023014"/>
    </source>
</evidence>
<dbReference type="AlphaFoldDB" id="A0A399J736"/>
<proteinExistence type="predicted"/>
<comment type="cofactor">
    <cofactor evidence="9">
        <name>[2Fe-2S] cluster</name>
        <dbReference type="ChEBI" id="CHEBI:190135"/>
    </cofactor>
</comment>
<dbReference type="SUPFAM" id="SSF50022">
    <property type="entry name" value="ISP domain"/>
    <property type="match status" value="1"/>
</dbReference>